<dbReference type="PaxDb" id="3218-PP1S44_94V6.1"/>
<dbReference type="Gramene" id="Pp3c20_15890V3.1">
    <property type="protein sequence ID" value="Pp3c20_15890V3.1"/>
    <property type="gene ID" value="Pp3c20_15890"/>
</dbReference>
<evidence type="ECO:0000313" key="2">
    <source>
        <dbReference type="EnsemblPlants" id="Pp3c20_15890V3.1"/>
    </source>
</evidence>
<dbReference type="SUPFAM" id="SSF52047">
    <property type="entry name" value="RNI-like"/>
    <property type="match status" value="1"/>
</dbReference>
<accession>A0A2K1IVC8</accession>
<name>A0A2K1IVC8_PHYPA</name>
<dbReference type="EnsemblPlants" id="Pp3c20_15890V3.1">
    <property type="protein sequence ID" value="Pp3c20_15890V3.1"/>
    <property type="gene ID" value="Pp3c20_15890"/>
</dbReference>
<evidence type="ECO:0000313" key="3">
    <source>
        <dbReference type="Proteomes" id="UP000006727"/>
    </source>
</evidence>
<evidence type="ECO:0000313" key="1">
    <source>
        <dbReference type="EMBL" id="PNR33235.1"/>
    </source>
</evidence>
<gene>
    <name evidence="1" type="ORF">PHYPA_025178</name>
</gene>
<accession>A0A7I4FD31</accession>
<sequence>MEELNFYFCDGISNISIVGIAQGCKKSLQSLEIATCAHVTNVALKAMGTNCNMLKKFTLDSEYIEMDGISQLAIRGGCKKFKKITLNDSWYVGDRNLVAIDGDYSQLEALEINHYHKIGIRGLQIVGHLK</sequence>
<dbReference type="InterPro" id="IPR032675">
    <property type="entry name" value="LRR_dom_sf"/>
</dbReference>
<dbReference type="EMBL" id="ABEU02000020">
    <property type="protein sequence ID" value="PNR33235.1"/>
    <property type="molecule type" value="Genomic_DNA"/>
</dbReference>
<protein>
    <submittedName>
        <fullName evidence="1 2">Uncharacterized protein</fullName>
    </submittedName>
</protein>
<proteinExistence type="predicted"/>
<organism evidence="1">
    <name type="scientific">Physcomitrium patens</name>
    <name type="common">Spreading-leaved earth moss</name>
    <name type="synonym">Physcomitrella patens</name>
    <dbReference type="NCBI Taxonomy" id="3218"/>
    <lineage>
        <taxon>Eukaryota</taxon>
        <taxon>Viridiplantae</taxon>
        <taxon>Streptophyta</taxon>
        <taxon>Embryophyta</taxon>
        <taxon>Bryophyta</taxon>
        <taxon>Bryophytina</taxon>
        <taxon>Bryopsida</taxon>
        <taxon>Funariidae</taxon>
        <taxon>Funariales</taxon>
        <taxon>Funariaceae</taxon>
        <taxon>Physcomitrium</taxon>
    </lineage>
</organism>
<reference evidence="2" key="3">
    <citation type="submission" date="2020-12" db="UniProtKB">
        <authorList>
            <consortium name="EnsemblPlants"/>
        </authorList>
    </citation>
    <scope>IDENTIFICATION</scope>
</reference>
<reference evidence="1 3" key="1">
    <citation type="journal article" date="2008" name="Science">
        <title>The Physcomitrella genome reveals evolutionary insights into the conquest of land by plants.</title>
        <authorList>
            <person name="Rensing S."/>
            <person name="Lang D."/>
            <person name="Zimmer A."/>
            <person name="Terry A."/>
            <person name="Salamov A."/>
            <person name="Shapiro H."/>
            <person name="Nishiyama T."/>
            <person name="Perroud P.-F."/>
            <person name="Lindquist E."/>
            <person name="Kamisugi Y."/>
            <person name="Tanahashi T."/>
            <person name="Sakakibara K."/>
            <person name="Fujita T."/>
            <person name="Oishi K."/>
            <person name="Shin-I T."/>
            <person name="Kuroki Y."/>
            <person name="Toyoda A."/>
            <person name="Suzuki Y."/>
            <person name="Hashimoto A."/>
            <person name="Yamaguchi K."/>
            <person name="Sugano A."/>
            <person name="Kohara Y."/>
            <person name="Fujiyama A."/>
            <person name="Anterola A."/>
            <person name="Aoki S."/>
            <person name="Ashton N."/>
            <person name="Barbazuk W.B."/>
            <person name="Barker E."/>
            <person name="Bennetzen J."/>
            <person name="Bezanilla M."/>
            <person name="Blankenship R."/>
            <person name="Cho S.H."/>
            <person name="Dutcher S."/>
            <person name="Estelle M."/>
            <person name="Fawcett J.A."/>
            <person name="Gundlach H."/>
            <person name="Hanada K."/>
            <person name="Heyl A."/>
            <person name="Hicks K.A."/>
            <person name="Hugh J."/>
            <person name="Lohr M."/>
            <person name="Mayer K."/>
            <person name="Melkozernov A."/>
            <person name="Murata T."/>
            <person name="Nelson D."/>
            <person name="Pils B."/>
            <person name="Prigge M."/>
            <person name="Reiss B."/>
            <person name="Renner T."/>
            <person name="Rombauts S."/>
            <person name="Rushton P."/>
            <person name="Sanderfoot A."/>
            <person name="Schween G."/>
            <person name="Shiu S.-H."/>
            <person name="Stueber K."/>
            <person name="Theodoulou F.L."/>
            <person name="Tu H."/>
            <person name="Van de Peer Y."/>
            <person name="Verrier P.J."/>
            <person name="Waters E."/>
            <person name="Wood A."/>
            <person name="Yang L."/>
            <person name="Cove D."/>
            <person name="Cuming A."/>
            <person name="Hasebe M."/>
            <person name="Lucas S."/>
            <person name="Mishler D.B."/>
            <person name="Reski R."/>
            <person name="Grigoriev I."/>
            <person name="Quatrano R.S."/>
            <person name="Boore J.L."/>
        </authorList>
    </citation>
    <scope>NUCLEOTIDE SEQUENCE [LARGE SCALE GENOMIC DNA]</scope>
    <source>
        <strain evidence="2 3">cv. Gransden 2004</strain>
    </source>
</reference>
<dbReference type="AlphaFoldDB" id="A0A2K1IVC8"/>
<dbReference type="Gene3D" id="3.80.10.10">
    <property type="entry name" value="Ribonuclease Inhibitor"/>
    <property type="match status" value="1"/>
</dbReference>
<dbReference type="Proteomes" id="UP000006727">
    <property type="component" value="Chromosome 20"/>
</dbReference>
<reference evidence="1 3" key="2">
    <citation type="journal article" date="2018" name="Plant J.">
        <title>The Physcomitrella patens chromosome-scale assembly reveals moss genome structure and evolution.</title>
        <authorList>
            <person name="Lang D."/>
            <person name="Ullrich K.K."/>
            <person name="Murat F."/>
            <person name="Fuchs J."/>
            <person name="Jenkins J."/>
            <person name="Haas F.B."/>
            <person name="Piednoel M."/>
            <person name="Gundlach H."/>
            <person name="Van Bel M."/>
            <person name="Meyberg R."/>
            <person name="Vives C."/>
            <person name="Morata J."/>
            <person name="Symeonidi A."/>
            <person name="Hiss M."/>
            <person name="Muchero W."/>
            <person name="Kamisugi Y."/>
            <person name="Saleh O."/>
            <person name="Blanc G."/>
            <person name="Decker E.L."/>
            <person name="van Gessel N."/>
            <person name="Grimwood J."/>
            <person name="Hayes R.D."/>
            <person name="Graham S.W."/>
            <person name="Gunter L.E."/>
            <person name="McDaniel S.F."/>
            <person name="Hoernstein S.N.W."/>
            <person name="Larsson A."/>
            <person name="Li F.W."/>
            <person name="Perroud P.F."/>
            <person name="Phillips J."/>
            <person name="Ranjan P."/>
            <person name="Rokshar D.S."/>
            <person name="Rothfels C.J."/>
            <person name="Schneider L."/>
            <person name="Shu S."/>
            <person name="Stevenson D.W."/>
            <person name="Thummler F."/>
            <person name="Tillich M."/>
            <person name="Villarreal Aguilar J.C."/>
            <person name="Widiez T."/>
            <person name="Wong G.K."/>
            <person name="Wymore A."/>
            <person name="Zhang Y."/>
            <person name="Zimmer A.D."/>
            <person name="Quatrano R.S."/>
            <person name="Mayer K.F.X."/>
            <person name="Goodstein D."/>
            <person name="Casacuberta J.M."/>
            <person name="Vandepoele K."/>
            <person name="Reski R."/>
            <person name="Cuming A.C."/>
            <person name="Tuskan G.A."/>
            <person name="Maumus F."/>
            <person name="Salse J."/>
            <person name="Schmutz J."/>
            <person name="Rensing S.A."/>
        </authorList>
    </citation>
    <scope>NUCLEOTIDE SEQUENCE [LARGE SCALE GENOMIC DNA]</scope>
    <source>
        <strain evidence="2 3">cv. Gransden 2004</strain>
    </source>
</reference>
<keyword evidence="3" id="KW-1185">Reference proteome</keyword>